<dbReference type="Pfam" id="PF13913">
    <property type="entry name" value="zf-C2HC_2"/>
    <property type="match status" value="1"/>
</dbReference>
<keyword evidence="6" id="KW-0862">Zinc</keyword>
<comment type="caution">
    <text evidence="14">The sequence shown here is derived from an EMBL/GenBank/DDBJ whole genome shotgun (WGS) entry which is preliminary data.</text>
</comment>
<feature type="domain" description="C2H2-type" evidence="13">
    <location>
        <begin position="556"/>
        <end position="583"/>
    </location>
</feature>
<feature type="domain" description="C2H2-type" evidence="13">
    <location>
        <begin position="247"/>
        <end position="269"/>
    </location>
</feature>
<feature type="domain" description="C2H2-type" evidence="13">
    <location>
        <begin position="443"/>
        <end position="470"/>
    </location>
</feature>
<dbReference type="FunFam" id="3.30.160.60:FF:000663">
    <property type="entry name" value="Zinc finger protein 45"/>
    <property type="match status" value="1"/>
</dbReference>
<dbReference type="FunFam" id="3.30.160.60:FF:001963">
    <property type="entry name" value="Replication initiator 1"/>
    <property type="match status" value="1"/>
</dbReference>
<comment type="subcellular location">
    <subcellularLocation>
        <location evidence="1">Nucleus</location>
    </subcellularLocation>
</comment>
<evidence type="ECO:0000256" key="1">
    <source>
        <dbReference type="ARBA" id="ARBA00004123"/>
    </source>
</evidence>
<dbReference type="SMART" id="SM00355">
    <property type="entry name" value="ZnF_C2H2"/>
    <property type="match status" value="9"/>
</dbReference>
<dbReference type="GO" id="GO:0006357">
    <property type="term" value="P:regulation of transcription by RNA polymerase II"/>
    <property type="evidence" value="ECO:0007669"/>
    <property type="project" value="TreeGrafter"/>
</dbReference>
<name>A0A8K0DEF8_IGNLU</name>
<keyword evidence="4" id="KW-0677">Repeat</keyword>
<keyword evidence="15" id="KW-1185">Reference proteome</keyword>
<dbReference type="Pfam" id="PF12874">
    <property type="entry name" value="zf-met"/>
    <property type="match status" value="1"/>
</dbReference>
<keyword evidence="7" id="KW-0805">Transcription regulation</keyword>
<feature type="compositionally biased region" description="Basic residues" evidence="12">
    <location>
        <begin position="189"/>
        <end position="201"/>
    </location>
</feature>
<evidence type="ECO:0000256" key="9">
    <source>
        <dbReference type="ARBA" id="ARBA00023163"/>
    </source>
</evidence>
<accession>A0A8K0DEF8</accession>
<dbReference type="PANTHER" id="PTHR24390">
    <property type="entry name" value="ZINC FINGER PROTEIN"/>
    <property type="match status" value="1"/>
</dbReference>
<feature type="domain" description="C2H2-type" evidence="13">
    <location>
        <begin position="528"/>
        <end position="555"/>
    </location>
</feature>
<dbReference type="GO" id="GO:0003700">
    <property type="term" value="F:DNA-binding transcription factor activity"/>
    <property type="evidence" value="ECO:0007669"/>
    <property type="project" value="TreeGrafter"/>
</dbReference>
<evidence type="ECO:0000256" key="4">
    <source>
        <dbReference type="ARBA" id="ARBA00022737"/>
    </source>
</evidence>
<dbReference type="EMBL" id="VTPC01000682">
    <property type="protein sequence ID" value="KAF2904760.1"/>
    <property type="molecule type" value="Genomic_DNA"/>
</dbReference>
<keyword evidence="8" id="KW-0238">DNA-binding</keyword>
<reference evidence="14" key="1">
    <citation type="submission" date="2019-08" db="EMBL/GenBank/DDBJ databases">
        <title>The genome of the North American firefly Photinus pyralis.</title>
        <authorList>
            <consortium name="Photinus pyralis genome working group"/>
            <person name="Fallon T.R."/>
            <person name="Sander Lower S.E."/>
            <person name="Weng J.-K."/>
        </authorList>
    </citation>
    <scope>NUCLEOTIDE SEQUENCE</scope>
    <source>
        <strain evidence="14">TRF0915ILg1</strain>
        <tissue evidence="14">Whole body</tissue>
    </source>
</reference>
<dbReference type="PANTHER" id="PTHR24390:SF235">
    <property type="entry name" value="GH09339P-RELATED"/>
    <property type="match status" value="1"/>
</dbReference>
<keyword evidence="5 11" id="KW-0863">Zinc-finger</keyword>
<feature type="domain" description="C2H2-type" evidence="13">
    <location>
        <begin position="584"/>
        <end position="611"/>
    </location>
</feature>
<gene>
    <name evidence="14" type="ORF">ILUMI_01411</name>
</gene>
<dbReference type="GO" id="GO:0000978">
    <property type="term" value="F:RNA polymerase II cis-regulatory region sequence-specific DNA binding"/>
    <property type="evidence" value="ECO:0007669"/>
    <property type="project" value="TreeGrafter"/>
</dbReference>
<feature type="domain" description="C2H2-type" evidence="13">
    <location>
        <begin position="471"/>
        <end position="498"/>
    </location>
</feature>
<feature type="region of interest" description="Disordered" evidence="12">
    <location>
        <begin position="162"/>
        <end position="201"/>
    </location>
</feature>
<proteinExistence type="inferred from homology"/>
<evidence type="ECO:0000313" key="14">
    <source>
        <dbReference type="EMBL" id="KAF2904760.1"/>
    </source>
</evidence>
<evidence type="ECO:0000256" key="2">
    <source>
        <dbReference type="ARBA" id="ARBA00006991"/>
    </source>
</evidence>
<dbReference type="FunFam" id="3.30.160.60:FF:000624">
    <property type="entry name" value="zinc finger protein 697"/>
    <property type="match status" value="2"/>
</dbReference>
<evidence type="ECO:0000256" key="7">
    <source>
        <dbReference type="ARBA" id="ARBA00023015"/>
    </source>
</evidence>
<sequence>MENAETSRELLENVTISDVGGSQYMIQRMAVENSQLLNTELLSHHSGLVVDLGAGDFIPVNYTSEDLLTQDLTEEDRNLAAALVAVQLSQQQKQQQLQQDSSGVVISSSLPSLVTNSGLDGSKVSLSDQQLILSDKTANAINSGYLQIVGTESLYEGYEHQHIKSEDDADAHVSQKDSDGENKSDNRSSRKSLPHKKRISRKLKKTCPTVRRMHKCSLCEQTFSPEEFAQHQQLCRTTITPVNPSLFSCQLCQAGFQDQLSFFEHLKTHYEPSVQVQIQPATTIEEDNTKENIRLDPAPKDSLLSSLLNLHCIQCNKTFRRQKAYEAHVRDVHSKVEPVELNEFSETEDFMDGINVVVDTNEQNSEEDSKSWSRYRDDELQATEEDLREIEAEAHKCHLCGQPFPMRAILLQHLITCRTSNDQKEEEVNNVPKKKAKKKQGELSCTECDRVFTHRNSLVYHMRSHTGDRPHQCEHCGKSFFATSALKVHMRLHSGDKPYKCEDCGRHFRQWGDLKYHTISLHSDQKQYQCEYCGKDFARKYSLIVHRRIHTGEKNYKCEFCGKTFRASSYLQNHRRIHTGEKPHPCDVCGKPFRVRSDMKRHMKTHGRRRMTRTIHSSPPCDLVVTKLEEAENNESILADSDETSENQSQENENAVQALQYEQDPLENVRDANTLYTDGHQLFVFYPGSEIPLRSVESTSSWTQTN</sequence>
<evidence type="ECO:0000313" key="15">
    <source>
        <dbReference type="Proteomes" id="UP000801492"/>
    </source>
</evidence>
<feature type="domain" description="C2H2-type" evidence="13">
    <location>
        <begin position="310"/>
        <end position="338"/>
    </location>
</feature>
<comment type="similarity">
    <text evidence="2">Belongs to the krueppel C2H2-type zinc-finger protein family.</text>
</comment>
<keyword evidence="3" id="KW-0479">Metal-binding</keyword>
<evidence type="ECO:0000256" key="10">
    <source>
        <dbReference type="ARBA" id="ARBA00023242"/>
    </source>
</evidence>
<dbReference type="PROSITE" id="PS50157">
    <property type="entry name" value="ZINC_FINGER_C2H2_2"/>
    <property type="match status" value="8"/>
</dbReference>
<keyword evidence="10" id="KW-0539">Nucleus</keyword>
<evidence type="ECO:0000256" key="8">
    <source>
        <dbReference type="ARBA" id="ARBA00023125"/>
    </source>
</evidence>
<evidence type="ECO:0000256" key="6">
    <source>
        <dbReference type="ARBA" id="ARBA00022833"/>
    </source>
</evidence>
<dbReference type="OrthoDB" id="6077919at2759"/>
<evidence type="ECO:0000256" key="5">
    <source>
        <dbReference type="ARBA" id="ARBA00022771"/>
    </source>
</evidence>
<dbReference type="Gene3D" id="3.30.160.60">
    <property type="entry name" value="Classic Zinc Finger"/>
    <property type="match status" value="7"/>
</dbReference>
<dbReference type="PROSITE" id="PS00028">
    <property type="entry name" value="ZINC_FINGER_C2H2_1"/>
    <property type="match status" value="8"/>
</dbReference>
<organism evidence="14 15">
    <name type="scientific">Ignelater luminosus</name>
    <name type="common">Cucubano</name>
    <name type="synonym">Pyrophorus luminosus</name>
    <dbReference type="NCBI Taxonomy" id="2038154"/>
    <lineage>
        <taxon>Eukaryota</taxon>
        <taxon>Metazoa</taxon>
        <taxon>Ecdysozoa</taxon>
        <taxon>Arthropoda</taxon>
        <taxon>Hexapoda</taxon>
        <taxon>Insecta</taxon>
        <taxon>Pterygota</taxon>
        <taxon>Neoptera</taxon>
        <taxon>Endopterygota</taxon>
        <taxon>Coleoptera</taxon>
        <taxon>Polyphaga</taxon>
        <taxon>Elateriformia</taxon>
        <taxon>Elateroidea</taxon>
        <taxon>Elateridae</taxon>
        <taxon>Agrypninae</taxon>
        <taxon>Pyrophorini</taxon>
        <taxon>Ignelater</taxon>
    </lineage>
</organism>
<dbReference type="FunFam" id="3.30.160.60:FF:000446">
    <property type="entry name" value="Zinc finger protein"/>
    <property type="match status" value="1"/>
</dbReference>
<evidence type="ECO:0000256" key="3">
    <source>
        <dbReference type="ARBA" id="ARBA00022723"/>
    </source>
</evidence>
<dbReference type="Pfam" id="PF00096">
    <property type="entry name" value="zf-C2H2"/>
    <property type="match status" value="6"/>
</dbReference>
<dbReference type="Proteomes" id="UP000801492">
    <property type="component" value="Unassembled WGS sequence"/>
</dbReference>
<dbReference type="InterPro" id="IPR036236">
    <property type="entry name" value="Znf_C2H2_sf"/>
</dbReference>
<dbReference type="InterPro" id="IPR013087">
    <property type="entry name" value="Znf_C2H2_type"/>
</dbReference>
<dbReference type="GO" id="GO:0005634">
    <property type="term" value="C:nucleus"/>
    <property type="evidence" value="ECO:0007669"/>
    <property type="project" value="UniProtKB-SubCell"/>
</dbReference>
<evidence type="ECO:0000256" key="11">
    <source>
        <dbReference type="PROSITE-ProRule" id="PRU00042"/>
    </source>
</evidence>
<dbReference type="AlphaFoldDB" id="A0A8K0DEF8"/>
<evidence type="ECO:0000259" key="13">
    <source>
        <dbReference type="PROSITE" id="PS50157"/>
    </source>
</evidence>
<protein>
    <recommendedName>
        <fullName evidence="13">C2H2-type domain-containing protein</fullName>
    </recommendedName>
</protein>
<evidence type="ECO:0000256" key="12">
    <source>
        <dbReference type="SAM" id="MobiDB-lite"/>
    </source>
</evidence>
<dbReference type="FunFam" id="3.30.160.60:FF:000075">
    <property type="entry name" value="Putative zinc finger protein 536"/>
    <property type="match status" value="1"/>
</dbReference>
<dbReference type="GO" id="GO:0008270">
    <property type="term" value="F:zinc ion binding"/>
    <property type="evidence" value="ECO:0007669"/>
    <property type="project" value="UniProtKB-KW"/>
</dbReference>
<feature type="compositionally biased region" description="Basic and acidic residues" evidence="12">
    <location>
        <begin position="162"/>
        <end position="188"/>
    </location>
</feature>
<keyword evidence="9" id="KW-0804">Transcription</keyword>
<feature type="domain" description="C2H2-type" evidence="13">
    <location>
        <begin position="499"/>
        <end position="527"/>
    </location>
</feature>
<dbReference type="SUPFAM" id="SSF57667">
    <property type="entry name" value="beta-beta-alpha zinc fingers"/>
    <property type="match status" value="4"/>
</dbReference>